<feature type="chain" id="PRO_5010202395" description="Porin" evidence="1">
    <location>
        <begin position="25"/>
        <end position="472"/>
    </location>
</feature>
<dbReference type="OrthoDB" id="7756354at2"/>
<dbReference type="eggNOG" id="COG5338">
    <property type="taxonomic scope" value="Bacteria"/>
</dbReference>
<dbReference type="STRING" id="999627.SAMN05216236_11955"/>
<protein>
    <recommendedName>
        <fullName evidence="4">Porin</fullName>
    </recommendedName>
</protein>
<reference evidence="2 3" key="1">
    <citation type="submission" date="2016-10" db="EMBL/GenBank/DDBJ databases">
        <authorList>
            <person name="de Groot N.N."/>
        </authorList>
    </citation>
    <scope>NUCLEOTIDE SEQUENCE [LARGE SCALE GENOMIC DNA]</scope>
    <source>
        <strain evidence="2 3">CGMCC 1.10959</strain>
    </source>
</reference>
<dbReference type="SUPFAM" id="SSF56935">
    <property type="entry name" value="Porins"/>
    <property type="match status" value="1"/>
</dbReference>
<dbReference type="Proteomes" id="UP000182466">
    <property type="component" value="Unassembled WGS sequence"/>
</dbReference>
<sequence length="472" mass="51603">MNKGLIASAALAGGVLVALSPALAQDEEEFGTLRQRLRVEQEFGVGENLGLEVPSEGSTSLSTTRLTYGLETKTRIQELALTVGGALRFGSVAEGNTLQTGFTDPLIGLRYLRDTGNADFSVDLDYRQSDISLTAPLWTFLDQDGIIRPPRDFGNIRGSGERRAYNVDTQLELGKNAPVGLRFTAGTNGVNYIDATDTSLTDSDYNNLGLSALFRFNPVTTGYIDLYYQTYKNKDTLSTDRVTETVQAGFDRVLSARSSLGFRFGYTDVDTTTTNPFTGIDSLAKQSGPSGNISYVTELPNGDFATTFDLSQNSEGQRGTLRFSRSMALPTGSLSANVGLTSFDSSDPQVIGGITWLHEMPRSSFNLRLNRDVYTDENDEDRFSNYLVAGYKHDINAVSYLTADLSLSYNESTASQEATHRATAVLVYNHTLTRDWSMNAGIEYNMLDEDPQGRADSTAVFFGIARNFDLSN</sequence>
<evidence type="ECO:0008006" key="4">
    <source>
        <dbReference type="Google" id="ProtNLM"/>
    </source>
</evidence>
<feature type="signal peptide" evidence="1">
    <location>
        <begin position="1"/>
        <end position="24"/>
    </location>
</feature>
<proteinExistence type="predicted"/>
<dbReference type="RefSeq" id="WP_139236450.1">
    <property type="nucleotide sequence ID" value="NZ_FPAW01000019.1"/>
</dbReference>
<gene>
    <name evidence="2" type="ORF">SAMN05216236_11955</name>
</gene>
<keyword evidence="1" id="KW-0732">Signal</keyword>
<name>A0A1I7CSV2_9RHOB</name>
<accession>A0A1I7CSV2</accession>
<keyword evidence="3" id="KW-1185">Reference proteome</keyword>
<evidence type="ECO:0000313" key="3">
    <source>
        <dbReference type="Proteomes" id="UP000182466"/>
    </source>
</evidence>
<dbReference type="EMBL" id="FPAW01000019">
    <property type="protein sequence ID" value="SFU02488.1"/>
    <property type="molecule type" value="Genomic_DNA"/>
</dbReference>
<organism evidence="2 3">
    <name type="scientific">Sedimentitalea nanhaiensis</name>
    <dbReference type="NCBI Taxonomy" id="999627"/>
    <lineage>
        <taxon>Bacteria</taxon>
        <taxon>Pseudomonadati</taxon>
        <taxon>Pseudomonadota</taxon>
        <taxon>Alphaproteobacteria</taxon>
        <taxon>Rhodobacterales</taxon>
        <taxon>Paracoccaceae</taxon>
        <taxon>Sedimentitalea</taxon>
    </lineage>
</organism>
<dbReference type="AlphaFoldDB" id="A0A1I7CSV2"/>
<evidence type="ECO:0000313" key="2">
    <source>
        <dbReference type="EMBL" id="SFU02488.1"/>
    </source>
</evidence>
<evidence type="ECO:0000256" key="1">
    <source>
        <dbReference type="SAM" id="SignalP"/>
    </source>
</evidence>